<feature type="domain" description="Reverse transcriptase" evidence="9">
    <location>
        <begin position="660"/>
        <end position="809"/>
    </location>
</feature>
<dbReference type="AlphaFoldDB" id="A0A371EHF8"/>
<dbReference type="PANTHER" id="PTHR37984">
    <property type="entry name" value="PROTEIN CBG26694"/>
    <property type="match status" value="1"/>
</dbReference>
<dbReference type="GO" id="GO:0016787">
    <property type="term" value="F:hydrolase activity"/>
    <property type="evidence" value="ECO:0007669"/>
    <property type="project" value="UniProtKB-KW"/>
</dbReference>
<evidence type="ECO:0000313" key="12">
    <source>
        <dbReference type="EMBL" id="RDX65446.1"/>
    </source>
</evidence>
<keyword evidence="5" id="KW-0255">Endonuclease</keyword>
<evidence type="ECO:0000259" key="10">
    <source>
        <dbReference type="Pfam" id="PF17917"/>
    </source>
</evidence>
<feature type="compositionally biased region" description="Low complexity" evidence="8">
    <location>
        <begin position="45"/>
        <end position="55"/>
    </location>
</feature>
<dbReference type="EC" id="2.7.7.49" evidence="1"/>
<keyword evidence="6" id="KW-0378">Hydrolase</keyword>
<dbReference type="InterPro" id="IPR041373">
    <property type="entry name" value="RT_RNaseH"/>
</dbReference>
<evidence type="ECO:0000256" key="7">
    <source>
        <dbReference type="ARBA" id="ARBA00022918"/>
    </source>
</evidence>
<feature type="compositionally biased region" description="Polar residues" evidence="8">
    <location>
        <begin position="1"/>
        <end position="10"/>
    </location>
</feature>
<evidence type="ECO:0000256" key="6">
    <source>
        <dbReference type="ARBA" id="ARBA00022801"/>
    </source>
</evidence>
<comment type="caution">
    <text evidence="12">The sequence shown here is derived from an EMBL/GenBank/DDBJ whole genome shotgun (WGS) entry which is preliminary data.</text>
</comment>
<proteinExistence type="predicted"/>
<evidence type="ECO:0000259" key="9">
    <source>
        <dbReference type="Pfam" id="PF00078"/>
    </source>
</evidence>
<dbReference type="Gene3D" id="1.10.340.70">
    <property type="match status" value="1"/>
</dbReference>
<keyword evidence="4" id="KW-0540">Nuclease</keyword>
<dbReference type="Proteomes" id="UP000257109">
    <property type="component" value="Unassembled WGS sequence"/>
</dbReference>
<protein>
    <recommendedName>
        <fullName evidence="1">RNA-directed DNA polymerase</fullName>
        <ecNumber evidence="1">2.7.7.49</ecNumber>
    </recommendedName>
</protein>
<dbReference type="Pfam" id="PF17921">
    <property type="entry name" value="Integrase_H2C2"/>
    <property type="match status" value="1"/>
</dbReference>
<dbReference type="Gene3D" id="3.10.10.10">
    <property type="entry name" value="HIV Type 1 Reverse Transcriptase, subunit A, domain 1"/>
    <property type="match status" value="1"/>
</dbReference>
<dbReference type="InterPro" id="IPR043502">
    <property type="entry name" value="DNA/RNA_pol_sf"/>
</dbReference>
<evidence type="ECO:0000256" key="1">
    <source>
        <dbReference type="ARBA" id="ARBA00012493"/>
    </source>
</evidence>
<dbReference type="InterPro" id="IPR021109">
    <property type="entry name" value="Peptidase_aspartic_dom_sf"/>
</dbReference>
<keyword evidence="13" id="KW-1185">Reference proteome</keyword>
<evidence type="ECO:0000313" key="13">
    <source>
        <dbReference type="Proteomes" id="UP000257109"/>
    </source>
</evidence>
<name>A0A371EHF8_MUCPR</name>
<feature type="non-terminal residue" evidence="12">
    <location>
        <position position="1"/>
    </location>
</feature>
<dbReference type="CDD" id="cd00303">
    <property type="entry name" value="retropepsin_like"/>
    <property type="match status" value="1"/>
</dbReference>
<evidence type="ECO:0000256" key="5">
    <source>
        <dbReference type="ARBA" id="ARBA00022759"/>
    </source>
</evidence>
<evidence type="ECO:0000256" key="2">
    <source>
        <dbReference type="ARBA" id="ARBA00022679"/>
    </source>
</evidence>
<feature type="domain" description="Integrase zinc-binding" evidence="11">
    <location>
        <begin position="1104"/>
        <end position="1158"/>
    </location>
</feature>
<dbReference type="SUPFAM" id="SSF56672">
    <property type="entry name" value="DNA/RNA polymerases"/>
    <property type="match status" value="1"/>
</dbReference>
<gene>
    <name evidence="12" type="primary">pol</name>
    <name evidence="12" type="ORF">CR513_55892</name>
</gene>
<dbReference type="Gene3D" id="3.30.70.270">
    <property type="match status" value="2"/>
</dbReference>
<feature type="domain" description="Reverse transcriptase RNase H-like" evidence="10">
    <location>
        <begin position="901"/>
        <end position="1004"/>
    </location>
</feature>
<accession>A0A371EHF8</accession>
<dbReference type="OrthoDB" id="10055717at2759"/>
<dbReference type="InterPro" id="IPR050951">
    <property type="entry name" value="Retrovirus_Pol_polyprotein"/>
</dbReference>
<dbReference type="InterPro" id="IPR041588">
    <property type="entry name" value="Integrase_H2C2"/>
</dbReference>
<dbReference type="EMBL" id="QJKJ01013896">
    <property type="protein sequence ID" value="RDX65446.1"/>
    <property type="molecule type" value="Genomic_DNA"/>
</dbReference>
<dbReference type="Pfam" id="PF17917">
    <property type="entry name" value="RT_RNaseH"/>
    <property type="match status" value="1"/>
</dbReference>
<keyword evidence="7" id="KW-0695">RNA-directed DNA polymerase</keyword>
<reference evidence="12" key="1">
    <citation type="submission" date="2018-05" db="EMBL/GenBank/DDBJ databases">
        <title>Draft genome of Mucuna pruriens seed.</title>
        <authorList>
            <person name="Nnadi N.E."/>
            <person name="Vos R."/>
            <person name="Hasami M.H."/>
            <person name="Devisetty U.K."/>
            <person name="Aguiy J.C."/>
        </authorList>
    </citation>
    <scope>NUCLEOTIDE SEQUENCE [LARGE SCALE GENOMIC DNA]</scope>
    <source>
        <strain evidence="12">JCA_2017</strain>
    </source>
</reference>
<evidence type="ECO:0000259" key="11">
    <source>
        <dbReference type="Pfam" id="PF17921"/>
    </source>
</evidence>
<dbReference type="FunFam" id="3.30.70.270:FF:000020">
    <property type="entry name" value="Transposon Tf2-6 polyprotein-like Protein"/>
    <property type="match status" value="1"/>
</dbReference>
<evidence type="ECO:0000256" key="8">
    <source>
        <dbReference type="SAM" id="MobiDB-lite"/>
    </source>
</evidence>
<dbReference type="CDD" id="cd01647">
    <property type="entry name" value="RT_LTR"/>
    <property type="match status" value="1"/>
</dbReference>
<dbReference type="GO" id="GO:0003964">
    <property type="term" value="F:RNA-directed DNA polymerase activity"/>
    <property type="evidence" value="ECO:0007669"/>
    <property type="project" value="UniProtKB-KW"/>
</dbReference>
<dbReference type="GO" id="GO:0004519">
    <property type="term" value="F:endonuclease activity"/>
    <property type="evidence" value="ECO:0007669"/>
    <property type="project" value="UniProtKB-KW"/>
</dbReference>
<dbReference type="FunFam" id="3.10.20.370:FF:000001">
    <property type="entry name" value="Retrovirus-related Pol polyprotein from transposon 17.6-like protein"/>
    <property type="match status" value="1"/>
</dbReference>
<dbReference type="PANTHER" id="PTHR37984:SF5">
    <property type="entry name" value="PROTEIN NYNRIN-LIKE"/>
    <property type="match status" value="1"/>
</dbReference>
<evidence type="ECO:0000256" key="3">
    <source>
        <dbReference type="ARBA" id="ARBA00022695"/>
    </source>
</evidence>
<keyword evidence="3" id="KW-0548">Nucleotidyltransferase</keyword>
<dbReference type="Gene3D" id="2.40.70.10">
    <property type="entry name" value="Acid Proteases"/>
    <property type="match status" value="1"/>
</dbReference>
<organism evidence="12 13">
    <name type="scientific">Mucuna pruriens</name>
    <name type="common">Velvet bean</name>
    <name type="synonym">Dolichos pruriens</name>
    <dbReference type="NCBI Taxonomy" id="157652"/>
    <lineage>
        <taxon>Eukaryota</taxon>
        <taxon>Viridiplantae</taxon>
        <taxon>Streptophyta</taxon>
        <taxon>Embryophyta</taxon>
        <taxon>Tracheophyta</taxon>
        <taxon>Spermatophyta</taxon>
        <taxon>Magnoliopsida</taxon>
        <taxon>eudicotyledons</taxon>
        <taxon>Gunneridae</taxon>
        <taxon>Pentapetalae</taxon>
        <taxon>rosids</taxon>
        <taxon>fabids</taxon>
        <taxon>Fabales</taxon>
        <taxon>Fabaceae</taxon>
        <taxon>Papilionoideae</taxon>
        <taxon>50 kb inversion clade</taxon>
        <taxon>NPAAA clade</taxon>
        <taxon>indigoferoid/millettioid clade</taxon>
        <taxon>Phaseoleae</taxon>
        <taxon>Mucuna</taxon>
    </lineage>
</organism>
<dbReference type="CDD" id="cd09274">
    <property type="entry name" value="RNase_HI_RT_Ty3"/>
    <property type="match status" value="1"/>
</dbReference>
<dbReference type="InterPro" id="IPR000477">
    <property type="entry name" value="RT_dom"/>
</dbReference>
<dbReference type="InterPro" id="IPR043128">
    <property type="entry name" value="Rev_trsase/Diguanyl_cyclase"/>
</dbReference>
<feature type="compositionally biased region" description="Low complexity" evidence="8">
    <location>
        <begin position="11"/>
        <end position="25"/>
    </location>
</feature>
<dbReference type="Pfam" id="PF00078">
    <property type="entry name" value="RVT_1"/>
    <property type="match status" value="1"/>
</dbReference>
<evidence type="ECO:0000256" key="4">
    <source>
        <dbReference type="ARBA" id="ARBA00022722"/>
    </source>
</evidence>
<sequence length="1158" mass="129842">MQIGQLANTVSELQSADSSSLPSQSILNPRGNANAVTLRSGKELPQPVQHQVPQPAEADSKAIADSQSHPQTAVPLPFPSRTISARKPDSDDELLKMFWKVEINIPLLDAIKQIPKYAKFLKELCVHKRRKMKGNRELGGVVSTLTRNNPTAGISQVLPKKCRDPGIFSVPCTIGDCTFADAMLDLGASINVMPASTYRSLNFGDLEPTGMTIQLANRSIVQPLGVLEDVLVQVNELIFPADFYVLDMEDEASGKGSTLILGRPFLMTARTKIDVHAGTLSMEFGDNLVQFNIFEAMKHPTEDHSLFGIDIMEELVEEYFQLDSCSEGMEDLAGAAEVSSCSKADHNEVLEFPDSEDDHSDVSDLVLEKELTKLINQVCYPKPSESKNSAEVKVAEIKKLLPAQLATIFRVEMKSAEGSRVNARIKVNSAKESNMRADKLTETISATEDQTQSKAKLVAPPGSEFETAQAAQADLNPTRTEAILPSRLQLHRAKIMSAHTMSNQEQAGQTDPEPIAEKSPFLQPMELKPLPSHLKYAFLDSEQQLPVIIASNLLPEQEDKLLEVLRQHKQAIGWKLSDLPGINPSICMHRILMEEDIKPIRQQQRRLNPTILDVVKKEVTRLLAAGIIYPISDSQWVSPMQVVPKKSGMAVMKNQNDELVCIDYRRLNQATRKDHFPLPFIDQILEKLAGKSHCYFLDGFSGYMQIHIAPEDQHKTTFTCPFGTFAYTRMPFGLCNAPSTFQRCMMSIFSDLLQDCMEVFMDDFTVYADSFEACLNNLSRVLKRCTDTNLVLNFEKCHFMVTEGIVLGHLVSNRGIEVDKAKIDIISSLPNPTSVREVRSFLGHAGFYRRFIKDFSKLALPLSKLLQKDVHFNFDQPCIEAFQELKNKLTSAPILQAPSWDMPFELMCDASNSALGAVLGQRAGVGQPVHVIAYASRTMDSAQQNYTTIEKELLAIVFALDKFRSYLLGSKIVVFSDHAALKYLLKKPDAKPRLIRWMLLLQEFDLEIRDKKGAENSVADHLSRIEKESEPMPIRDEFPDEHLLHIKTATPWFADICNFVATSQYPPDASRSYKEKLRSDAKYYVWDDPYLWRLCSDKIIRRCIPDTEINSVLQFCHSAPGGGHYGSSRTARKVLDCGLYWPSIFRDAHQFVSTCERC</sequence>
<feature type="region of interest" description="Disordered" evidence="8">
    <location>
        <begin position="1"/>
        <end position="85"/>
    </location>
</feature>
<keyword evidence="2" id="KW-0808">Transferase</keyword>